<comment type="caution">
    <text evidence="3">The sequence shown here is derived from an EMBL/GenBank/DDBJ whole genome shotgun (WGS) entry which is preliminary data.</text>
</comment>
<gene>
    <name evidence="3" type="ORF">ACFQ16_08950</name>
</gene>
<evidence type="ECO:0000313" key="4">
    <source>
        <dbReference type="Proteomes" id="UP001597018"/>
    </source>
</evidence>
<dbReference type="Pfam" id="PF19803">
    <property type="entry name" value="DUF6286"/>
    <property type="match status" value="1"/>
</dbReference>
<dbReference type="RefSeq" id="WP_263251899.1">
    <property type="nucleotide sequence ID" value="NZ_BAABLT010000052.1"/>
</dbReference>
<sequence length="178" mass="19032">MRLLVRLITTLVGLAVAAAGVLLVVETAWAQLRPDTGGLLVPWPTMRSALDAVPWDATPVRATAIGVAVAGLLLLLVAAGARRRDVRLHDPAPEVTVTTDPRSLARLVGHQVRDQDGVASASVTADAKRVRVRATSQFRQLGDLRQRVTDTTEHAVGDLPLRRAPKVAVSVSPAKERR</sequence>
<protein>
    <submittedName>
        <fullName evidence="3">DUF6286 domain-containing protein</fullName>
    </submittedName>
</protein>
<feature type="transmembrane region" description="Helical" evidence="1">
    <location>
        <begin position="60"/>
        <end position="79"/>
    </location>
</feature>
<keyword evidence="1" id="KW-0472">Membrane</keyword>
<reference evidence="4" key="1">
    <citation type="journal article" date="2019" name="Int. J. Syst. Evol. Microbiol.">
        <title>The Global Catalogue of Microorganisms (GCM) 10K type strain sequencing project: providing services to taxonomists for standard genome sequencing and annotation.</title>
        <authorList>
            <consortium name="The Broad Institute Genomics Platform"/>
            <consortium name="The Broad Institute Genome Sequencing Center for Infectious Disease"/>
            <person name="Wu L."/>
            <person name="Ma J."/>
        </authorList>
    </citation>
    <scope>NUCLEOTIDE SEQUENCE [LARGE SCALE GENOMIC DNA]</scope>
    <source>
        <strain evidence="4">CCUG 56401</strain>
    </source>
</reference>
<dbReference type="EMBL" id="JBHTIW010000004">
    <property type="protein sequence ID" value="MFD0919871.1"/>
    <property type="molecule type" value="Genomic_DNA"/>
</dbReference>
<dbReference type="InterPro" id="IPR046253">
    <property type="entry name" value="DUF6286"/>
</dbReference>
<keyword evidence="4" id="KW-1185">Reference proteome</keyword>
<accession>A0ABW3FT32</accession>
<organism evidence="3 4">
    <name type="scientific">Saccharopolyspora rosea</name>
    <dbReference type="NCBI Taxonomy" id="524884"/>
    <lineage>
        <taxon>Bacteria</taxon>
        <taxon>Bacillati</taxon>
        <taxon>Actinomycetota</taxon>
        <taxon>Actinomycetes</taxon>
        <taxon>Pseudonocardiales</taxon>
        <taxon>Pseudonocardiaceae</taxon>
        <taxon>Saccharopolyspora</taxon>
    </lineage>
</organism>
<keyword evidence="1" id="KW-0812">Transmembrane</keyword>
<keyword evidence="1" id="KW-1133">Transmembrane helix</keyword>
<name>A0ABW3FT32_9PSEU</name>
<proteinExistence type="predicted"/>
<feature type="domain" description="DUF6286" evidence="2">
    <location>
        <begin position="69"/>
        <end position="171"/>
    </location>
</feature>
<dbReference type="Proteomes" id="UP001597018">
    <property type="component" value="Unassembled WGS sequence"/>
</dbReference>
<evidence type="ECO:0000256" key="1">
    <source>
        <dbReference type="SAM" id="Phobius"/>
    </source>
</evidence>
<evidence type="ECO:0000313" key="3">
    <source>
        <dbReference type="EMBL" id="MFD0919871.1"/>
    </source>
</evidence>
<evidence type="ECO:0000259" key="2">
    <source>
        <dbReference type="Pfam" id="PF19803"/>
    </source>
</evidence>